<reference evidence="2 3" key="1">
    <citation type="journal article" date="2014" name="Genome Biol. Evol.">
        <title>Comparative genomics and transcriptomics analyses reveal divergent lifestyle features of nematode endoparasitic fungus Hirsutella minnesotensis.</title>
        <authorList>
            <person name="Lai Y."/>
            <person name="Liu K."/>
            <person name="Zhang X."/>
            <person name="Zhang X."/>
            <person name="Li K."/>
            <person name="Wang N."/>
            <person name="Shu C."/>
            <person name="Wu Y."/>
            <person name="Wang C."/>
            <person name="Bushley K.E."/>
            <person name="Xiang M."/>
            <person name="Liu X."/>
        </authorList>
    </citation>
    <scope>NUCLEOTIDE SEQUENCE [LARGE SCALE GENOMIC DNA]</scope>
    <source>
        <strain evidence="2 3">3608</strain>
    </source>
</reference>
<gene>
    <name evidence="2" type="ORF">HIM_08462</name>
</gene>
<dbReference type="InterPro" id="IPR008775">
    <property type="entry name" value="Phytyl_CoA_dOase-like"/>
</dbReference>
<dbReference type="OrthoDB" id="187894at2759"/>
<feature type="region of interest" description="Disordered" evidence="1">
    <location>
        <begin position="350"/>
        <end position="369"/>
    </location>
</feature>
<dbReference type="Pfam" id="PF05721">
    <property type="entry name" value="PhyH"/>
    <property type="match status" value="1"/>
</dbReference>
<keyword evidence="3" id="KW-1185">Reference proteome</keyword>
<dbReference type="AlphaFoldDB" id="A0A0F7ZYB8"/>
<protein>
    <recommendedName>
        <fullName evidence="4">Phytanoyl-CoA dioxygenase</fullName>
    </recommendedName>
</protein>
<organism evidence="2 3">
    <name type="scientific">Hirsutella minnesotensis 3608</name>
    <dbReference type="NCBI Taxonomy" id="1043627"/>
    <lineage>
        <taxon>Eukaryota</taxon>
        <taxon>Fungi</taxon>
        <taxon>Dikarya</taxon>
        <taxon>Ascomycota</taxon>
        <taxon>Pezizomycotina</taxon>
        <taxon>Sordariomycetes</taxon>
        <taxon>Hypocreomycetidae</taxon>
        <taxon>Hypocreales</taxon>
        <taxon>Ophiocordycipitaceae</taxon>
        <taxon>Hirsutella</taxon>
    </lineage>
</organism>
<dbReference type="PANTHER" id="PTHR21308:SF8">
    <property type="entry name" value="PHYTANOYL-COA DIOXYGENASE FAMILY PROTEIN (AFU_ORTHOLOGUE AFUA_2G09620)"/>
    <property type="match status" value="1"/>
</dbReference>
<proteinExistence type="predicted"/>
<dbReference type="SUPFAM" id="SSF51197">
    <property type="entry name" value="Clavaminate synthase-like"/>
    <property type="match status" value="1"/>
</dbReference>
<evidence type="ECO:0000313" key="2">
    <source>
        <dbReference type="EMBL" id="KJZ72197.1"/>
    </source>
</evidence>
<dbReference type="Proteomes" id="UP000054481">
    <property type="component" value="Unassembled WGS sequence"/>
</dbReference>
<evidence type="ECO:0000313" key="3">
    <source>
        <dbReference type="Proteomes" id="UP000054481"/>
    </source>
</evidence>
<dbReference type="Gene3D" id="2.60.120.620">
    <property type="entry name" value="q2cbj1_9rhob like domain"/>
    <property type="match status" value="1"/>
</dbReference>
<accession>A0A0F7ZYB8</accession>
<dbReference type="EMBL" id="KQ030551">
    <property type="protein sequence ID" value="KJZ72197.1"/>
    <property type="molecule type" value="Genomic_DNA"/>
</dbReference>
<dbReference type="InterPro" id="IPR047128">
    <property type="entry name" value="PhyH"/>
</dbReference>
<name>A0A0F7ZYB8_9HYPO</name>
<dbReference type="GO" id="GO:0048244">
    <property type="term" value="F:phytanoyl-CoA dioxygenase activity"/>
    <property type="evidence" value="ECO:0007669"/>
    <property type="project" value="InterPro"/>
</dbReference>
<dbReference type="PANTHER" id="PTHR21308">
    <property type="entry name" value="PHYTANOYL-COA ALPHA-HYDROXYLASE"/>
    <property type="match status" value="1"/>
</dbReference>
<evidence type="ECO:0008006" key="4">
    <source>
        <dbReference type="Google" id="ProtNLM"/>
    </source>
</evidence>
<sequence length="398" mass="44115">MSKSVSVLKQLGSARLMPTTPAPSLSAFAALCSQKATREQYPLALSIEKNVPVYKLPPMASCSPEQRAALQDEWYRVLLDGPGVLVAKQLFPNHRLLDRSSSTLMDIIRSEREASTSRQGGDHFAGAGKNDRVWNSFSKQCLADPASFVEYYANPWLGLIASSWLGSGYRITAQVNNVKPGGEAQVCHRDYHLGFMSEERCARIPQAMHVASQFLTLQGAVAHLDTPLESGPTRLLPYSQAFAPGYLAYRLPEFNDFFLDNYVALPLEKGDGLFFNPALFHAAGTNQSPKDRLANLLQISSPFGKPMESIDTRPLLVSCWDEMLHLARERGFGDEVDAILAAVGQGYPFPTNLDRNPPRNEEMAPQSEQGLLRELLREGKDKKSVLEAFDEFHRNTQA</sequence>
<dbReference type="GO" id="GO:0001561">
    <property type="term" value="P:fatty acid alpha-oxidation"/>
    <property type="evidence" value="ECO:0007669"/>
    <property type="project" value="InterPro"/>
</dbReference>
<evidence type="ECO:0000256" key="1">
    <source>
        <dbReference type="SAM" id="MobiDB-lite"/>
    </source>
</evidence>